<reference evidence="1 2" key="1">
    <citation type="submission" date="2018-07" db="EMBL/GenBank/DDBJ databases">
        <title>Comparative genomics of the Candidatus Parilichlamydiaceae reveals evidence of convergent evolution and genome reduction in the phylum Chlamydiae.</title>
        <authorList>
            <person name="Taylor-Brown A."/>
            <person name="Polkinghorne A."/>
        </authorList>
    </citation>
    <scope>NUCLEOTIDE SEQUENCE [LARGE SCALE GENOMIC DNA]</scope>
    <source>
        <strain evidence="1 2">Hat2</strain>
    </source>
</reference>
<keyword evidence="2" id="KW-1185">Reference proteome</keyword>
<organism evidence="1 2">
    <name type="scientific">Candidatus Similichlamydia laticola</name>
    <dbReference type="NCBI Taxonomy" id="2170265"/>
    <lineage>
        <taxon>Bacteria</taxon>
        <taxon>Pseudomonadati</taxon>
        <taxon>Chlamydiota</taxon>
        <taxon>Chlamydiia</taxon>
        <taxon>Parachlamydiales</taxon>
        <taxon>Candidatus Parilichlamydiaceae</taxon>
        <taxon>Candidatus Similichlamydia</taxon>
    </lineage>
</organism>
<sequence length="46" mass="5213">MFGVRLWCVILGSGLCRAFRRFPKVPWGASSALPVLRMPCRYDGEL</sequence>
<dbReference type="AlphaFoldDB" id="A0A369KFL6"/>
<protein>
    <submittedName>
        <fullName evidence="1">Uncharacterized protein</fullName>
    </submittedName>
</protein>
<dbReference type="EMBL" id="QQBG01000009">
    <property type="protein sequence ID" value="RDB31697.1"/>
    <property type="molecule type" value="Genomic_DNA"/>
</dbReference>
<evidence type="ECO:0000313" key="2">
    <source>
        <dbReference type="Proteomes" id="UP000253816"/>
    </source>
</evidence>
<name>A0A369KFL6_9BACT</name>
<proteinExistence type="predicted"/>
<gene>
    <name evidence="1" type="ORF">HAT2_00206</name>
</gene>
<dbReference type="Proteomes" id="UP000253816">
    <property type="component" value="Unassembled WGS sequence"/>
</dbReference>
<comment type="caution">
    <text evidence="1">The sequence shown here is derived from an EMBL/GenBank/DDBJ whole genome shotgun (WGS) entry which is preliminary data.</text>
</comment>
<accession>A0A369KFL6</accession>
<evidence type="ECO:0000313" key="1">
    <source>
        <dbReference type="EMBL" id="RDB31697.1"/>
    </source>
</evidence>